<sequence length="350" mass="38543">MMSLQWPFMLALLPLPLLIYWLWPAAKPQTAALRIPHFQRWSQYDSTHSLSASATTSWRNHALLSLIWALIVLASARPLWLGEPVELPSEGRELMIAVDLSGSMAQTDIPLNGREATRLDIVKNVLTDFIERRQGDKIGLILFGSQAYLQAPLTFDRSTVATLLDEAQLGFAGKQTAIGDAIGLSIKRLKNRPAESRVVILLTDGENNAGAVDPIQAANKAATNGLTIYTVGIGAGEMVQQGAFGGLFGNRRINPSADLDRAENSLKKIAELTGGRYFRAKSRNDLTAIYQLLDTLEPIEQQGISYRPQQVLFYWPLAVALILTLLAMMISLIRQYLSRSTPRVTETSDG</sequence>
<comment type="caution">
    <text evidence="3">The sequence shown here is derived from an EMBL/GenBank/DDBJ whole genome shotgun (WGS) entry which is preliminary data.</text>
</comment>
<dbReference type="InterPro" id="IPR033881">
    <property type="entry name" value="vWA_BatA_type"/>
</dbReference>
<dbReference type="Proteomes" id="UP000838100">
    <property type="component" value="Unassembled WGS sequence"/>
</dbReference>
<feature type="transmembrane region" description="Helical" evidence="1">
    <location>
        <begin position="312"/>
        <end position="333"/>
    </location>
</feature>
<dbReference type="PANTHER" id="PTHR22550:SF18">
    <property type="entry name" value="VWFA DOMAIN-CONTAINING PROTEIN"/>
    <property type="match status" value="1"/>
</dbReference>
<dbReference type="InterPro" id="IPR036465">
    <property type="entry name" value="vWFA_dom_sf"/>
</dbReference>
<keyword evidence="1" id="KW-1133">Transmembrane helix</keyword>
<dbReference type="PROSITE" id="PS50234">
    <property type="entry name" value="VWFA"/>
    <property type="match status" value="1"/>
</dbReference>
<dbReference type="Gene3D" id="3.40.50.410">
    <property type="entry name" value="von Willebrand factor, type A domain"/>
    <property type="match status" value="1"/>
</dbReference>
<dbReference type="InterPro" id="IPR050768">
    <property type="entry name" value="UPF0353/GerABKA_families"/>
</dbReference>
<reference evidence="3" key="1">
    <citation type="submission" date="2021-12" db="EMBL/GenBank/DDBJ databases">
        <authorList>
            <person name="Rodrigo-Torres L."/>
            <person name="Arahal R. D."/>
            <person name="Lucena T."/>
        </authorList>
    </citation>
    <scope>NUCLEOTIDE SEQUENCE</scope>
    <source>
        <strain evidence="3">CECT 8267</strain>
    </source>
</reference>
<dbReference type="InterPro" id="IPR002035">
    <property type="entry name" value="VWF_A"/>
</dbReference>
<dbReference type="CDD" id="cd01467">
    <property type="entry name" value="vWA_BatA_type"/>
    <property type="match status" value="1"/>
</dbReference>
<evidence type="ECO:0000259" key="2">
    <source>
        <dbReference type="PROSITE" id="PS50234"/>
    </source>
</evidence>
<keyword evidence="4" id="KW-1185">Reference proteome</keyword>
<dbReference type="RefSeq" id="WP_237445411.1">
    <property type="nucleotide sequence ID" value="NZ_CAKLPX010000003.1"/>
</dbReference>
<dbReference type="PANTHER" id="PTHR22550">
    <property type="entry name" value="SPORE GERMINATION PROTEIN"/>
    <property type="match status" value="1"/>
</dbReference>
<organism evidence="3 4">
    <name type="scientific">Sinobacterium norvegicum</name>
    <dbReference type="NCBI Taxonomy" id="1641715"/>
    <lineage>
        <taxon>Bacteria</taxon>
        <taxon>Pseudomonadati</taxon>
        <taxon>Pseudomonadota</taxon>
        <taxon>Gammaproteobacteria</taxon>
        <taxon>Cellvibrionales</taxon>
        <taxon>Spongiibacteraceae</taxon>
        <taxon>Sinobacterium</taxon>
    </lineage>
</organism>
<accession>A0ABN8EKX2</accession>
<name>A0ABN8EKX2_9GAMM</name>
<dbReference type="Pfam" id="PF00092">
    <property type="entry name" value="VWA"/>
    <property type="match status" value="1"/>
</dbReference>
<evidence type="ECO:0000313" key="3">
    <source>
        <dbReference type="EMBL" id="CAH0992734.1"/>
    </source>
</evidence>
<protein>
    <recommendedName>
        <fullName evidence="2">VWFA domain-containing protein</fullName>
    </recommendedName>
</protein>
<proteinExistence type="predicted"/>
<dbReference type="SUPFAM" id="SSF53300">
    <property type="entry name" value="vWA-like"/>
    <property type="match status" value="1"/>
</dbReference>
<keyword evidence="1" id="KW-0472">Membrane</keyword>
<keyword evidence="1" id="KW-0812">Transmembrane</keyword>
<dbReference type="SMART" id="SM00327">
    <property type="entry name" value="VWA"/>
    <property type="match status" value="1"/>
</dbReference>
<evidence type="ECO:0000256" key="1">
    <source>
        <dbReference type="SAM" id="Phobius"/>
    </source>
</evidence>
<gene>
    <name evidence="3" type="ORF">SIN8267_02870</name>
</gene>
<evidence type="ECO:0000313" key="4">
    <source>
        <dbReference type="Proteomes" id="UP000838100"/>
    </source>
</evidence>
<feature type="domain" description="VWFA" evidence="2">
    <location>
        <begin position="93"/>
        <end position="296"/>
    </location>
</feature>
<dbReference type="EMBL" id="CAKLPX010000003">
    <property type="protein sequence ID" value="CAH0992734.1"/>
    <property type="molecule type" value="Genomic_DNA"/>
</dbReference>